<feature type="compositionally biased region" description="Polar residues" evidence="1">
    <location>
        <begin position="1"/>
        <end position="14"/>
    </location>
</feature>
<dbReference type="AlphaFoldDB" id="A0A4R7NSP4"/>
<reference evidence="2 3" key="1">
    <citation type="submission" date="2019-03" db="EMBL/GenBank/DDBJ databases">
        <title>Genomic Encyclopedia of Type Strains, Phase IV (KMG-IV): sequencing the most valuable type-strain genomes for metagenomic binning, comparative biology and taxonomic classification.</title>
        <authorList>
            <person name="Goeker M."/>
        </authorList>
    </citation>
    <scope>NUCLEOTIDE SEQUENCE [LARGE SCALE GENOMIC DNA]</scope>
    <source>
        <strain evidence="2 3">DSM 6770</strain>
    </source>
</reference>
<accession>A0A4R7NSP4</accession>
<feature type="region of interest" description="Disordered" evidence="1">
    <location>
        <begin position="1"/>
        <end position="20"/>
    </location>
</feature>
<dbReference type="Gene3D" id="1.20.5.300">
    <property type="match status" value="1"/>
</dbReference>
<organism evidence="2 3">
    <name type="scientific">Chromohalobacter marismortui</name>
    <dbReference type="NCBI Taxonomy" id="42055"/>
    <lineage>
        <taxon>Bacteria</taxon>
        <taxon>Pseudomonadati</taxon>
        <taxon>Pseudomonadota</taxon>
        <taxon>Gammaproteobacteria</taxon>
        <taxon>Oceanospirillales</taxon>
        <taxon>Halomonadaceae</taxon>
        <taxon>Chromohalobacter</taxon>
    </lineage>
</organism>
<dbReference type="Proteomes" id="UP000295380">
    <property type="component" value="Unassembled WGS sequence"/>
</dbReference>
<comment type="caution">
    <text evidence="2">The sequence shown here is derived from an EMBL/GenBank/DDBJ whole genome shotgun (WGS) entry which is preliminary data.</text>
</comment>
<dbReference type="SUPFAM" id="SSF57997">
    <property type="entry name" value="Tropomyosin"/>
    <property type="match status" value="1"/>
</dbReference>
<dbReference type="Pfam" id="PF04102">
    <property type="entry name" value="SlyX"/>
    <property type="match status" value="1"/>
</dbReference>
<evidence type="ECO:0000313" key="2">
    <source>
        <dbReference type="EMBL" id="TDU24074.1"/>
    </source>
</evidence>
<name>A0A4R7NSP4_9GAMM</name>
<evidence type="ECO:0000256" key="1">
    <source>
        <dbReference type="SAM" id="MobiDB-lite"/>
    </source>
</evidence>
<feature type="region of interest" description="Disordered" evidence="1">
    <location>
        <begin position="66"/>
        <end position="90"/>
    </location>
</feature>
<dbReference type="EMBL" id="SOBR01000002">
    <property type="protein sequence ID" value="TDU24074.1"/>
    <property type="molecule type" value="Genomic_DNA"/>
</dbReference>
<feature type="compositionally biased region" description="Basic and acidic residues" evidence="1">
    <location>
        <begin position="66"/>
        <end position="75"/>
    </location>
</feature>
<gene>
    <name evidence="2" type="ORF">C8E00_102578</name>
</gene>
<sequence>MNGDTPPNDSSMTEDTTRDRLDALETRLAYQEDWLDTLDHALAAQDRRVAQLERTNDMLRERLQHLRHSIDHMSDDDSTPAPSDEVPPHY</sequence>
<keyword evidence="3" id="KW-1185">Reference proteome</keyword>
<evidence type="ECO:0000313" key="3">
    <source>
        <dbReference type="Proteomes" id="UP000295380"/>
    </source>
</evidence>
<dbReference type="InterPro" id="IPR007236">
    <property type="entry name" value="SlyX"/>
</dbReference>
<protein>
    <submittedName>
        <fullName evidence="2">SlyX protein</fullName>
    </submittedName>
</protein>
<proteinExistence type="predicted"/>